<protein>
    <recommendedName>
        <fullName evidence="3">DUF2946 domain-containing protein</fullName>
    </recommendedName>
</protein>
<comment type="caution">
    <text evidence="1">The sequence shown here is derived from an EMBL/GenBank/DDBJ whole genome shotgun (WGS) entry which is preliminary data.</text>
</comment>
<reference evidence="1 2" key="1">
    <citation type="submission" date="2019-11" db="EMBL/GenBank/DDBJ databases">
        <title>Type strains purchased from KCTC, JCM and DSMZ.</title>
        <authorList>
            <person name="Lu H."/>
        </authorList>
    </citation>
    <scope>NUCLEOTIDE SEQUENCE [LARGE SCALE GENOMIC DNA]</scope>
    <source>
        <strain evidence="1 2">JCM 31587</strain>
    </source>
</reference>
<dbReference type="AlphaFoldDB" id="A0A6L6QLC6"/>
<sequence>MLMAVSAPTLSTLLAAACGENNLAHCHTQQPKAHHVIQKCGYCMVQADLPSIPPPPAGLSLALMLPLGAAPELPALALLPQQERLAPPSRAPPSA</sequence>
<proteinExistence type="predicted"/>
<accession>A0A6L6QLC6</accession>
<dbReference type="EMBL" id="WNKX01000013">
    <property type="protein sequence ID" value="MTW12393.1"/>
    <property type="molecule type" value="Genomic_DNA"/>
</dbReference>
<name>A0A6L6QLC6_9BURK</name>
<organism evidence="1 2">
    <name type="scientific">Massilia eburnea</name>
    <dbReference type="NCBI Taxonomy" id="1776165"/>
    <lineage>
        <taxon>Bacteria</taxon>
        <taxon>Pseudomonadati</taxon>
        <taxon>Pseudomonadota</taxon>
        <taxon>Betaproteobacteria</taxon>
        <taxon>Burkholderiales</taxon>
        <taxon>Oxalobacteraceae</taxon>
        <taxon>Telluria group</taxon>
        <taxon>Massilia</taxon>
    </lineage>
</organism>
<evidence type="ECO:0000313" key="1">
    <source>
        <dbReference type="EMBL" id="MTW12393.1"/>
    </source>
</evidence>
<evidence type="ECO:0000313" key="2">
    <source>
        <dbReference type="Proteomes" id="UP000472320"/>
    </source>
</evidence>
<keyword evidence="2" id="KW-1185">Reference proteome</keyword>
<evidence type="ECO:0008006" key="3">
    <source>
        <dbReference type="Google" id="ProtNLM"/>
    </source>
</evidence>
<dbReference type="Proteomes" id="UP000472320">
    <property type="component" value="Unassembled WGS sequence"/>
</dbReference>
<gene>
    <name evidence="1" type="ORF">GM658_17435</name>
</gene>